<evidence type="ECO:0000313" key="5">
    <source>
        <dbReference type="Proteomes" id="UP001500282"/>
    </source>
</evidence>
<dbReference type="InterPro" id="IPR050266">
    <property type="entry name" value="AB_hydrolase_sf"/>
</dbReference>
<accession>A0ABN1X9V1</accession>
<dbReference type="PANTHER" id="PTHR43798">
    <property type="entry name" value="MONOACYLGLYCEROL LIPASE"/>
    <property type="match status" value="1"/>
</dbReference>
<sequence length="368" mass="37998">MVSDMGGFDSGTRAQVAASRAGRSPGAAATTGTEPSERTPEADAAAAPADRPRASARPEDPGRSVRAGAPVPVALSHEAHGDGPELVLLHGVGLDRRMWDRCLPALAARHRVTLVDLRGHGASPAAAAGVSLAELAADVGALLTGPTHVVGFSLGALVAQRLGLDRPELTASLTLVSSVAGRSEEERAAVARRQELAAQDFGASAWAAVDRWFSPAWRAQDPELARQVLDTLLANDRASYLACYRVFATADTGLWRWLPRIAAPTVAVTGERDPGSTPAMSHRLAERIPGARAVIVPGARHLLPLECPRELADVILAQTGGHAGNQTGGHAGNQNGSHIGTAGSQTGTHGSHTGSHPGTPTGQESHRS</sequence>
<dbReference type="Pfam" id="PF12697">
    <property type="entry name" value="Abhydrolase_6"/>
    <property type="match status" value="1"/>
</dbReference>
<dbReference type="SUPFAM" id="SSF53474">
    <property type="entry name" value="alpha/beta-Hydrolases"/>
    <property type="match status" value="1"/>
</dbReference>
<feature type="compositionally biased region" description="Basic and acidic residues" evidence="2">
    <location>
        <begin position="50"/>
        <end position="63"/>
    </location>
</feature>
<protein>
    <recommendedName>
        <fullName evidence="3">AB hydrolase-1 domain-containing protein</fullName>
    </recommendedName>
</protein>
<organism evidence="4 5">
    <name type="scientific">Streptomyces javensis</name>
    <dbReference type="NCBI Taxonomy" id="114698"/>
    <lineage>
        <taxon>Bacteria</taxon>
        <taxon>Bacillati</taxon>
        <taxon>Actinomycetota</taxon>
        <taxon>Actinomycetes</taxon>
        <taxon>Kitasatosporales</taxon>
        <taxon>Streptomycetaceae</taxon>
        <taxon>Streptomyces</taxon>
        <taxon>Streptomyces violaceusniger group</taxon>
    </lineage>
</organism>
<keyword evidence="1" id="KW-0378">Hydrolase</keyword>
<gene>
    <name evidence="4" type="ORF">GCM10009579_61580</name>
</gene>
<dbReference type="EMBL" id="BAAAIH010000042">
    <property type="protein sequence ID" value="GAA1289275.1"/>
    <property type="molecule type" value="Genomic_DNA"/>
</dbReference>
<feature type="compositionally biased region" description="Low complexity" evidence="2">
    <location>
        <begin position="340"/>
        <end position="368"/>
    </location>
</feature>
<keyword evidence="5" id="KW-1185">Reference proteome</keyword>
<dbReference type="Proteomes" id="UP001500282">
    <property type="component" value="Unassembled WGS sequence"/>
</dbReference>
<reference evidence="4 5" key="1">
    <citation type="journal article" date="2019" name="Int. J. Syst. Evol. Microbiol.">
        <title>The Global Catalogue of Microorganisms (GCM) 10K type strain sequencing project: providing services to taxonomists for standard genome sequencing and annotation.</title>
        <authorList>
            <consortium name="The Broad Institute Genomics Platform"/>
            <consortium name="The Broad Institute Genome Sequencing Center for Infectious Disease"/>
            <person name="Wu L."/>
            <person name="Ma J."/>
        </authorList>
    </citation>
    <scope>NUCLEOTIDE SEQUENCE [LARGE SCALE GENOMIC DNA]</scope>
    <source>
        <strain evidence="4 5">JCM 11448</strain>
    </source>
</reference>
<comment type="caution">
    <text evidence="4">The sequence shown here is derived from an EMBL/GenBank/DDBJ whole genome shotgun (WGS) entry which is preliminary data.</text>
</comment>
<dbReference type="InterPro" id="IPR029058">
    <property type="entry name" value="AB_hydrolase_fold"/>
</dbReference>
<proteinExistence type="predicted"/>
<evidence type="ECO:0000313" key="4">
    <source>
        <dbReference type="EMBL" id="GAA1289275.1"/>
    </source>
</evidence>
<feature type="domain" description="AB hydrolase-1" evidence="3">
    <location>
        <begin position="86"/>
        <end position="314"/>
    </location>
</feature>
<feature type="region of interest" description="Disordered" evidence="2">
    <location>
        <begin position="1"/>
        <end position="67"/>
    </location>
</feature>
<feature type="compositionally biased region" description="Low complexity" evidence="2">
    <location>
        <begin position="17"/>
        <end position="33"/>
    </location>
</feature>
<evidence type="ECO:0000256" key="2">
    <source>
        <dbReference type="SAM" id="MobiDB-lite"/>
    </source>
</evidence>
<dbReference type="InterPro" id="IPR000073">
    <property type="entry name" value="AB_hydrolase_1"/>
</dbReference>
<dbReference type="Gene3D" id="3.40.50.1820">
    <property type="entry name" value="alpha/beta hydrolase"/>
    <property type="match status" value="1"/>
</dbReference>
<evidence type="ECO:0000256" key="1">
    <source>
        <dbReference type="ARBA" id="ARBA00022801"/>
    </source>
</evidence>
<evidence type="ECO:0000259" key="3">
    <source>
        <dbReference type="Pfam" id="PF12697"/>
    </source>
</evidence>
<name>A0ABN1X9V1_9ACTN</name>
<dbReference type="PANTHER" id="PTHR43798:SF31">
    <property type="entry name" value="AB HYDROLASE SUPERFAMILY PROTEIN YCLE"/>
    <property type="match status" value="1"/>
</dbReference>
<feature type="region of interest" description="Disordered" evidence="2">
    <location>
        <begin position="323"/>
        <end position="368"/>
    </location>
</feature>